<dbReference type="Gene3D" id="3.30.370.10">
    <property type="entry name" value="Barstar-like"/>
    <property type="match status" value="1"/>
</dbReference>
<evidence type="ECO:0000259" key="2">
    <source>
        <dbReference type="Pfam" id="PF01337"/>
    </source>
</evidence>
<accession>A0A6B9ZNT5</accession>
<dbReference type="EMBL" id="CP048113">
    <property type="protein sequence ID" value="QHS63549.1"/>
    <property type="molecule type" value="Genomic_DNA"/>
</dbReference>
<sequence>MKKQLVINGDHIHDIPSFYKEINRVFMQEEDWEIGNSLDAFDDLLYGGLGAIKGQEPVQLIWLHISKSKDALGYEATRNYYLEKLAPGSPFNKTHFTAQLSALEAGKGQTYFDIVLEIIAGHKNIALIKSSSK</sequence>
<dbReference type="AlphaFoldDB" id="A0A6B9ZNT5"/>
<evidence type="ECO:0000313" key="3">
    <source>
        <dbReference type="EMBL" id="QHS63549.1"/>
    </source>
</evidence>
<name>A0A6B9ZNT5_9BACT</name>
<proteinExistence type="inferred from homology"/>
<evidence type="ECO:0000313" key="4">
    <source>
        <dbReference type="Proteomes" id="UP000476411"/>
    </source>
</evidence>
<gene>
    <name evidence="3" type="ORF">GWR21_29395</name>
</gene>
<dbReference type="KEGG" id="chih:GWR21_29395"/>
<dbReference type="Proteomes" id="UP000476411">
    <property type="component" value="Chromosome"/>
</dbReference>
<evidence type="ECO:0000256" key="1">
    <source>
        <dbReference type="ARBA" id="ARBA00006845"/>
    </source>
</evidence>
<dbReference type="Pfam" id="PF01337">
    <property type="entry name" value="Barstar"/>
    <property type="match status" value="1"/>
</dbReference>
<feature type="domain" description="Barstar (barnase inhibitor)" evidence="2">
    <location>
        <begin position="4"/>
        <end position="74"/>
    </location>
</feature>
<reference evidence="3 4" key="1">
    <citation type="submission" date="2020-01" db="EMBL/GenBank/DDBJ databases">
        <title>Complete genome sequence of Chitinophaga sp. H33E-04 isolated from quinoa roots.</title>
        <authorList>
            <person name="Weon H.-Y."/>
            <person name="Lee S.A."/>
        </authorList>
    </citation>
    <scope>NUCLEOTIDE SEQUENCE [LARGE SCALE GENOMIC DNA]</scope>
    <source>
        <strain evidence="3 4">H33E-04</strain>
    </source>
</reference>
<dbReference type="InterPro" id="IPR000468">
    <property type="entry name" value="Barstar"/>
</dbReference>
<comment type="similarity">
    <text evidence="1">Belongs to the barstar family.</text>
</comment>
<protein>
    <submittedName>
        <fullName evidence="3">Ribonuclease inhibitor</fullName>
    </submittedName>
</protein>
<keyword evidence="4" id="KW-1185">Reference proteome</keyword>
<organism evidence="3 4">
    <name type="scientific">Chitinophaga agri</name>
    <dbReference type="NCBI Taxonomy" id="2703787"/>
    <lineage>
        <taxon>Bacteria</taxon>
        <taxon>Pseudomonadati</taxon>
        <taxon>Bacteroidota</taxon>
        <taxon>Chitinophagia</taxon>
        <taxon>Chitinophagales</taxon>
        <taxon>Chitinophagaceae</taxon>
        <taxon>Chitinophaga</taxon>
    </lineage>
</organism>
<dbReference type="RefSeq" id="WP_162335265.1">
    <property type="nucleotide sequence ID" value="NZ_CP048113.1"/>
</dbReference>
<dbReference type="SUPFAM" id="SSF52038">
    <property type="entry name" value="Barstar-related"/>
    <property type="match status" value="1"/>
</dbReference>
<dbReference type="InterPro" id="IPR035905">
    <property type="entry name" value="Barstar-like_sf"/>
</dbReference>